<protein>
    <submittedName>
        <fullName evidence="3">Circularly permuted type 2 ATP-grasp protein</fullName>
    </submittedName>
</protein>
<dbReference type="Gene3D" id="3.40.50.11290">
    <property type="match status" value="1"/>
</dbReference>
<dbReference type="InterPro" id="IPR025841">
    <property type="entry name" value="CP_ATPgrasp_2"/>
</dbReference>
<dbReference type="InterPro" id="IPR007296">
    <property type="entry name" value="DUF403"/>
</dbReference>
<sequence length="856" mass="92149">MTVERDAPPAEQQRTSIFDEYGAGEHDELVAPDGEFRPQWRPMASRLKGLRAGSMQQIADRVRAMVDDDGITYTPVPAPGGTQAYAGHWPLDALPMLIESDEWDRVARGVAQRSLLLDAVLRDCYGEQRMVKEQILPPAVLFGNRGYVRRAVGVPAPGPRALFLHAVDLGRTADGGFAVFADRTQAPSGVGYALAGRRIMARALPRMYHSATPRSLLAFAQLLRGSLTDVAPSGVEDPTIVVLSPGSLSETAFDQAYLASVLAVPLVEAGDLTVRDGGLYMRALGRMKRVDVVLRRVDSEFSDPLDLRTDSQLGVAGLVELVTRGAVSVVNTLGSGLLESPALHPFLPDLCRALLDEELQLPSTPTYYAASDAGQAALERLDALVLTRFASGERVVGADLDTAGAEALRARVAAEPELWCAQELVEFSTAPSLIGADGGVPAPRGFGMRTFSVAQESGYAVMSGGLGQVFADGAPGRQMVSVAAKDVWVPISEDTRAGVRVATVPPRPRQTVPMSGPVSTPRVLADLFWMGRYAERAEAMVRVLAVASDRTAEYRDRPWLAGAASLQPWLDAVGAVSRTVDAVPLSASGSGETEIVAALRTLTVDPALPGTVAHSVVAMIRATRAVRDQMSTGTWTVLGGAERALLRLDRAPEDDGAQLDQTLGDMLVSLLAFAGLARESMVRDPGWLMQDVGRRIERALQLVDLTRQVLVPARDPETDTVMIESYLVAGESSVTYRRRHRAVIRAGAALALMFFDDTNPRSLIYQLTRLRNDLAQLPDELRSGPAERLVEEQITQVGRFDADDTDVQDDGRREVLDTLLTGVARGLREVSDVLERTRLAPPAQARPLWSGTVGGE</sequence>
<evidence type="ECO:0000259" key="1">
    <source>
        <dbReference type="Pfam" id="PF04168"/>
    </source>
</evidence>
<dbReference type="PANTHER" id="PTHR34595">
    <property type="entry name" value="BLR5612 PROTEIN"/>
    <property type="match status" value="1"/>
</dbReference>
<accession>A0A846WV78</accession>
<dbReference type="PANTHER" id="PTHR34595:SF2">
    <property type="entry name" value="BLR2978 PROTEIN"/>
    <property type="match status" value="1"/>
</dbReference>
<evidence type="ECO:0000313" key="3">
    <source>
        <dbReference type="EMBL" id="NKY16841.1"/>
    </source>
</evidence>
<organism evidence="3 4">
    <name type="scientific">Tsukamurella spumae</name>
    <dbReference type="NCBI Taxonomy" id="44753"/>
    <lineage>
        <taxon>Bacteria</taxon>
        <taxon>Bacillati</taxon>
        <taxon>Actinomycetota</taxon>
        <taxon>Actinomycetes</taxon>
        <taxon>Mycobacteriales</taxon>
        <taxon>Tsukamurellaceae</taxon>
        <taxon>Tsukamurella</taxon>
    </lineage>
</organism>
<comment type="caution">
    <text evidence="3">The sequence shown here is derived from an EMBL/GenBank/DDBJ whole genome shotgun (WGS) entry which is preliminary data.</text>
</comment>
<keyword evidence="4" id="KW-1185">Reference proteome</keyword>
<gene>
    <name evidence="3" type="ORF">HF999_00385</name>
</gene>
<dbReference type="SUPFAM" id="SSF56059">
    <property type="entry name" value="Glutathione synthetase ATP-binding domain-like"/>
    <property type="match status" value="1"/>
</dbReference>
<feature type="domain" description="DUF403" evidence="1">
    <location>
        <begin position="521"/>
        <end position="836"/>
    </location>
</feature>
<name>A0A846WV78_9ACTN</name>
<dbReference type="InterPro" id="IPR051680">
    <property type="entry name" value="ATP-dep_Glu-Cys_Ligase-2"/>
</dbReference>
<dbReference type="Proteomes" id="UP000582646">
    <property type="component" value="Unassembled WGS sequence"/>
</dbReference>
<dbReference type="AlphaFoldDB" id="A0A846WV78"/>
<dbReference type="Pfam" id="PF04168">
    <property type="entry name" value="Alpha-E"/>
    <property type="match status" value="1"/>
</dbReference>
<dbReference type="Pfam" id="PF14403">
    <property type="entry name" value="CP_ATPgrasp_2"/>
    <property type="match status" value="1"/>
</dbReference>
<dbReference type="RefSeq" id="WP_168543965.1">
    <property type="nucleotide sequence ID" value="NZ_BAAAKS010000031.1"/>
</dbReference>
<evidence type="ECO:0000259" key="2">
    <source>
        <dbReference type="Pfam" id="PF14403"/>
    </source>
</evidence>
<reference evidence="3 4" key="1">
    <citation type="submission" date="2020-04" db="EMBL/GenBank/DDBJ databases">
        <title>MicrobeNet Type strains.</title>
        <authorList>
            <person name="Nicholson A.C."/>
        </authorList>
    </citation>
    <scope>NUCLEOTIDE SEQUENCE [LARGE SCALE GENOMIC DNA]</scope>
    <source>
        <strain evidence="3 4">DSM 44113</strain>
    </source>
</reference>
<evidence type="ECO:0000313" key="4">
    <source>
        <dbReference type="Proteomes" id="UP000582646"/>
    </source>
</evidence>
<feature type="domain" description="Circularly permuted ATP-grasp type 2" evidence="2">
    <location>
        <begin position="95"/>
        <end position="469"/>
    </location>
</feature>
<dbReference type="EMBL" id="JAAXOQ010000001">
    <property type="protein sequence ID" value="NKY16841.1"/>
    <property type="molecule type" value="Genomic_DNA"/>
</dbReference>
<proteinExistence type="predicted"/>